<keyword evidence="9 15" id="KW-0378">Hydrolase</keyword>
<dbReference type="GO" id="GO:0016787">
    <property type="term" value="F:hydrolase activity"/>
    <property type="evidence" value="ECO:0007669"/>
    <property type="project" value="UniProtKB-KW"/>
</dbReference>
<dbReference type="InterPro" id="IPR027806">
    <property type="entry name" value="HARBI1_dom"/>
</dbReference>
<keyword evidence="6" id="KW-0963">Cytoplasm</keyword>
<evidence type="ECO:0000256" key="9">
    <source>
        <dbReference type="ARBA" id="ARBA00022801"/>
    </source>
</evidence>
<dbReference type="Pfam" id="PF13359">
    <property type="entry name" value="DDE_Tnp_4"/>
    <property type="match status" value="1"/>
</dbReference>
<proteinExistence type="inferred from homology"/>
<dbReference type="EMBL" id="CACVKT020007031">
    <property type="protein sequence ID" value="CAC5404787.1"/>
    <property type="molecule type" value="Genomic_DNA"/>
</dbReference>
<accession>A0A6J8DAV9</accession>
<comment type="subcellular location">
    <subcellularLocation>
        <location evidence="3">Cytoplasm</location>
    </subcellularLocation>
    <subcellularLocation>
        <location evidence="2">Nucleus</location>
    </subcellularLocation>
</comment>
<dbReference type="InterPro" id="IPR026103">
    <property type="entry name" value="HARBI1_animal"/>
</dbReference>
<evidence type="ECO:0000256" key="3">
    <source>
        <dbReference type="ARBA" id="ARBA00004496"/>
    </source>
</evidence>
<dbReference type="PRINTS" id="PR02086">
    <property type="entry name" value="PUTNUCHARBI1"/>
</dbReference>
<evidence type="ECO:0000256" key="11">
    <source>
        <dbReference type="ARBA" id="ARBA00030126"/>
    </source>
</evidence>
<evidence type="ECO:0000313" key="15">
    <source>
        <dbReference type="EMBL" id="CAC5404787.1"/>
    </source>
</evidence>
<evidence type="ECO:0000256" key="10">
    <source>
        <dbReference type="ARBA" id="ARBA00023242"/>
    </source>
</evidence>
<keyword evidence="13" id="KW-1133">Transmembrane helix</keyword>
<feature type="domain" description="DDE Tnp4" evidence="14">
    <location>
        <begin position="345"/>
        <end position="386"/>
    </location>
</feature>
<keyword evidence="8" id="KW-0479">Metal-binding</keyword>
<comment type="cofactor">
    <cofactor evidence="1">
        <name>a divalent metal cation</name>
        <dbReference type="ChEBI" id="CHEBI:60240"/>
    </cofactor>
</comment>
<protein>
    <recommendedName>
        <fullName evidence="5">Putative nuclease HARBI1</fullName>
    </recommendedName>
    <alternativeName>
        <fullName evidence="11">Harbinger transposase-derived nuclease</fullName>
    </alternativeName>
</protein>
<name>A0A6J8DAV9_MYTCO</name>
<evidence type="ECO:0000256" key="5">
    <source>
        <dbReference type="ARBA" id="ARBA00015519"/>
    </source>
</evidence>
<evidence type="ECO:0000256" key="7">
    <source>
        <dbReference type="ARBA" id="ARBA00022722"/>
    </source>
</evidence>
<evidence type="ECO:0000256" key="12">
    <source>
        <dbReference type="ARBA" id="ARBA00045850"/>
    </source>
</evidence>
<comment type="similarity">
    <text evidence="4">Belongs to the HARBI1 family.</text>
</comment>
<dbReference type="Proteomes" id="UP000507470">
    <property type="component" value="Unassembled WGS sequence"/>
</dbReference>
<organism evidence="15 16">
    <name type="scientific">Mytilus coruscus</name>
    <name type="common">Sea mussel</name>
    <dbReference type="NCBI Taxonomy" id="42192"/>
    <lineage>
        <taxon>Eukaryota</taxon>
        <taxon>Metazoa</taxon>
        <taxon>Spiralia</taxon>
        <taxon>Lophotrochozoa</taxon>
        <taxon>Mollusca</taxon>
        <taxon>Bivalvia</taxon>
        <taxon>Autobranchia</taxon>
        <taxon>Pteriomorphia</taxon>
        <taxon>Mytilida</taxon>
        <taxon>Mytiloidea</taxon>
        <taxon>Mytilidae</taxon>
        <taxon>Mytilinae</taxon>
        <taxon>Mytilus</taxon>
    </lineage>
</organism>
<evidence type="ECO:0000256" key="13">
    <source>
        <dbReference type="SAM" id="Phobius"/>
    </source>
</evidence>
<dbReference type="InterPro" id="IPR045249">
    <property type="entry name" value="HARBI1-like"/>
</dbReference>
<evidence type="ECO:0000256" key="8">
    <source>
        <dbReference type="ARBA" id="ARBA00022723"/>
    </source>
</evidence>
<keyword evidence="7" id="KW-0540">Nuclease</keyword>
<keyword evidence="16" id="KW-1185">Reference proteome</keyword>
<evidence type="ECO:0000256" key="4">
    <source>
        <dbReference type="ARBA" id="ARBA00006958"/>
    </source>
</evidence>
<dbReference type="GO" id="GO:0005737">
    <property type="term" value="C:cytoplasm"/>
    <property type="evidence" value="ECO:0007669"/>
    <property type="project" value="UniProtKB-SubCell"/>
</dbReference>
<keyword evidence="13" id="KW-0812">Transmembrane</keyword>
<gene>
    <name evidence="15" type="ORF">MCOR_38537</name>
</gene>
<dbReference type="GO" id="GO:0004518">
    <property type="term" value="F:nuclease activity"/>
    <property type="evidence" value="ECO:0007669"/>
    <property type="project" value="UniProtKB-KW"/>
</dbReference>
<comment type="function">
    <text evidence="12">Transposase-derived protein that may have nuclease activity. Does not have transposase activity.</text>
</comment>
<evidence type="ECO:0000256" key="1">
    <source>
        <dbReference type="ARBA" id="ARBA00001968"/>
    </source>
</evidence>
<keyword evidence="13" id="KW-0472">Membrane</keyword>
<sequence length="392" mass="43945">MCTDEHAVEDRNDGNDKVDSVVVRVMKQKGNCTCRVSLNNNSGSYTVQMKKYQELSSSAPLTENCGLAIDVDYPEVKGILRNLSPIECTSGTNNRVIILEKNSVIEMKSRIIGGNFTRGYCMQIYRGYLVNAPEVQINIQCDDPEKTSTISTTHASATTKYKNKQIFTKEITLTTNSKENYKTPTVTTKRHNKEEEITSITYTKENDEKSTVTTKGYNKEEEDDKLKMYIYIGAGAGGVLMIIVFLLTTLCIRLSRPTNKATALTVEQQVCIALRFYASGSFLQVIGDTLGYDKGTVSRVVSDVTDALIDIKDDFVSWPTDVDSINRIKCGFYRQCNFPNVLGCIDCTHVRIQAPSDDEPSYVNRKGYHSINVQAVYDFEGILICILPFRRC</sequence>
<dbReference type="AlphaFoldDB" id="A0A6J8DAV9"/>
<evidence type="ECO:0000259" key="14">
    <source>
        <dbReference type="Pfam" id="PF13359"/>
    </source>
</evidence>
<dbReference type="PANTHER" id="PTHR22930:SF85">
    <property type="entry name" value="GH03217P-RELATED"/>
    <property type="match status" value="1"/>
</dbReference>
<dbReference type="OrthoDB" id="6124324at2759"/>
<evidence type="ECO:0000313" key="16">
    <source>
        <dbReference type="Proteomes" id="UP000507470"/>
    </source>
</evidence>
<dbReference type="GO" id="GO:0005634">
    <property type="term" value="C:nucleus"/>
    <property type="evidence" value="ECO:0007669"/>
    <property type="project" value="UniProtKB-SubCell"/>
</dbReference>
<reference evidence="15 16" key="1">
    <citation type="submission" date="2020-06" db="EMBL/GenBank/DDBJ databases">
        <authorList>
            <person name="Li R."/>
            <person name="Bekaert M."/>
        </authorList>
    </citation>
    <scope>NUCLEOTIDE SEQUENCE [LARGE SCALE GENOMIC DNA]</scope>
    <source>
        <strain evidence="16">wild</strain>
    </source>
</reference>
<feature type="transmembrane region" description="Helical" evidence="13">
    <location>
        <begin position="228"/>
        <end position="252"/>
    </location>
</feature>
<dbReference type="GO" id="GO:0046872">
    <property type="term" value="F:metal ion binding"/>
    <property type="evidence" value="ECO:0007669"/>
    <property type="project" value="UniProtKB-KW"/>
</dbReference>
<keyword evidence="10" id="KW-0539">Nucleus</keyword>
<evidence type="ECO:0000256" key="2">
    <source>
        <dbReference type="ARBA" id="ARBA00004123"/>
    </source>
</evidence>
<evidence type="ECO:0000256" key="6">
    <source>
        <dbReference type="ARBA" id="ARBA00022490"/>
    </source>
</evidence>
<dbReference type="PANTHER" id="PTHR22930">
    <property type="match status" value="1"/>
</dbReference>